<dbReference type="Pfam" id="PF03171">
    <property type="entry name" value="2OG-FeII_Oxy"/>
    <property type="match status" value="1"/>
</dbReference>
<dbReference type="EMBL" id="CABVLU010000001">
    <property type="protein sequence ID" value="VVT46821.1"/>
    <property type="molecule type" value="Genomic_DNA"/>
</dbReference>
<keyword evidence="3" id="KW-1185">Reference proteome</keyword>
<dbReference type="Gene3D" id="2.60.120.330">
    <property type="entry name" value="B-lactam Antibiotic, Isopenicillin N Synthase, Chain"/>
    <property type="match status" value="1"/>
</dbReference>
<protein>
    <recommendedName>
        <fullName evidence="1">Isopenicillin N synthase-like Fe(2+) 2OG dioxygenase domain-containing protein</fullName>
    </recommendedName>
</protein>
<sequence>MEFSEEYYHASHPVVVSLSDLRSGASDDKLPLAFGPNSLGIVLVSGMPEEYVRLRESVLLSASRLAHLPQDVLASMEVPQAQWLVGWSRGREKLEGSGDKPDTQKGSFYVNCAFHTCDDLEAPPSADVKGYEKGYEIYTHSNVWPPEDLEFKRNLKDLCNLMIDTAAVVAAACDRLFGGKLPGYEKGHLEHIVSTSTTTKARLLHYFPSKPDEDIDPEEGSTWCGEHTDHSCITALTAAMYFDDSLYPLVHEIQEQFPGSGLHVRNRRGETVHVKIPPDCLAFQTGSALEETTSGRFKAVPHRVARGKLPAGVCRNTLAVFCQPALGAPVGPRYSDFATFARSVVERNHQ</sequence>
<dbReference type="InterPro" id="IPR044861">
    <property type="entry name" value="IPNS-like_FE2OG_OXY"/>
</dbReference>
<dbReference type="InterPro" id="IPR027443">
    <property type="entry name" value="IPNS-like_sf"/>
</dbReference>
<dbReference type="Proteomes" id="UP000398389">
    <property type="component" value="Unassembled WGS sequence"/>
</dbReference>
<dbReference type="OrthoDB" id="438224at2759"/>
<dbReference type="RefSeq" id="XP_031852017.1">
    <property type="nucleotide sequence ID" value="XM_031996126.1"/>
</dbReference>
<dbReference type="GeneID" id="43580226"/>
<gene>
    <name evidence="2" type="ORF">SAPINGB_P001403</name>
</gene>
<dbReference type="PANTHER" id="PTHR48420:SF1">
    <property type="entry name" value="NON-HAEM DIOXYGENASE N-TERMINAL DOMAIN-CONTAINING PROTEIN"/>
    <property type="match status" value="1"/>
</dbReference>
<proteinExistence type="predicted"/>
<evidence type="ECO:0000259" key="1">
    <source>
        <dbReference type="Pfam" id="PF03171"/>
    </source>
</evidence>
<dbReference type="AlphaFoldDB" id="A0A5E8B7P4"/>
<name>A0A5E8B7P4_9ASCO</name>
<reference evidence="2 3" key="1">
    <citation type="submission" date="2019-09" db="EMBL/GenBank/DDBJ databases">
        <authorList>
            <person name="Brejova B."/>
        </authorList>
    </citation>
    <scope>NUCLEOTIDE SEQUENCE [LARGE SCALE GENOMIC DNA]</scope>
</reference>
<dbReference type="SUPFAM" id="SSF51197">
    <property type="entry name" value="Clavaminate synthase-like"/>
    <property type="match status" value="1"/>
</dbReference>
<organism evidence="2 3">
    <name type="scientific">Magnusiomyces paraingens</name>
    <dbReference type="NCBI Taxonomy" id="2606893"/>
    <lineage>
        <taxon>Eukaryota</taxon>
        <taxon>Fungi</taxon>
        <taxon>Dikarya</taxon>
        <taxon>Ascomycota</taxon>
        <taxon>Saccharomycotina</taxon>
        <taxon>Dipodascomycetes</taxon>
        <taxon>Dipodascales</taxon>
        <taxon>Dipodascaceae</taxon>
        <taxon>Magnusiomyces</taxon>
    </lineage>
</organism>
<dbReference type="PANTHER" id="PTHR48420">
    <property type="entry name" value="NON-HAEM DIOXYGENASE N-TERMINAL DOMAIN-CONTAINING PROTEIN"/>
    <property type="match status" value="1"/>
</dbReference>
<evidence type="ECO:0000313" key="3">
    <source>
        <dbReference type="Proteomes" id="UP000398389"/>
    </source>
</evidence>
<feature type="domain" description="Isopenicillin N synthase-like Fe(2+) 2OG dioxygenase" evidence="1">
    <location>
        <begin position="203"/>
        <end position="324"/>
    </location>
</feature>
<evidence type="ECO:0000313" key="2">
    <source>
        <dbReference type="EMBL" id="VVT46821.1"/>
    </source>
</evidence>
<accession>A0A5E8B7P4</accession>